<dbReference type="PANTHER" id="PTHR23412">
    <property type="entry name" value="STEREOCILIN RELATED"/>
    <property type="match status" value="1"/>
</dbReference>
<evidence type="ECO:0000256" key="3">
    <source>
        <dbReference type="ARBA" id="ARBA00022729"/>
    </source>
</evidence>
<keyword evidence="3 8" id="KW-0732">Signal</keyword>
<protein>
    <submittedName>
        <fullName evidence="9">Otoancorin-like</fullName>
    </submittedName>
</protein>
<organism evidence="9 10">
    <name type="scientific">Huso huso</name>
    <name type="common">Beluga</name>
    <name type="synonym">Acipenser huso</name>
    <dbReference type="NCBI Taxonomy" id="61971"/>
    <lineage>
        <taxon>Eukaryota</taxon>
        <taxon>Metazoa</taxon>
        <taxon>Chordata</taxon>
        <taxon>Craniata</taxon>
        <taxon>Vertebrata</taxon>
        <taxon>Euteleostomi</taxon>
        <taxon>Actinopterygii</taxon>
        <taxon>Chondrostei</taxon>
        <taxon>Acipenseriformes</taxon>
        <taxon>Acipenseridae</taxon>
        <taxon>Huso</taxon>
    </lineage>
</organism>
<feature type="compositionally biased region" description="Basic and acidic residues" evidence="7">
    <location>
        <begin position="145"/>
        <end position="168"/>
    </location>
</feature>
<evidence type="ECO:0000256" key="5">
    <source>
        <dbReference type="ARBA" id="ARBA00023136"/>
    </source>
</evidence>
<evidence type="ECO:0000256" key="2">
    <source>
        <dbReference type="ARBA" id="ARBA00011016"/>
    </source>
</evidence>
<dbReference type="InterPro" id="IPR026664">
    <property type="entry name" value="Stereocilin-rel"/>
</dbReference>
<dbReference type="InterPro" id="IPR010335">
    <property type="entry name" value="Mesothelin"/>
</dbReference>
<evidence type="ECO:0000313" key="9">
    <source>
        <dbReference type="EMBL" id="KAK6472931.1"/>
    </source>
</evidence>
<feature type="chain" id="PRO_5045986894" evidence="8">
    <location>
        <begin position="22"/>
        <end position="1066"/>
    </location>
</feature>
<proteinExistence type="inferred from homology"/>
<keyword evidence="5" id="KW-0472">Membrane</keyword>
<evidence type="ECO:0000313" key="10">
    <source>
        <dbReference type="Proteomes" id="UP001369086"/>
    </source>
</evidence>
<evidence type="ECO:0000256" key="4">
    <source>
        <dbReference type="ARBA" id="ARBA00022889"/>
    </source>
</evidence>
<feature type="signal peptide" evidence="8">
    <location>
        <begin position="1"/>
        <end position="21"/>
    </location>
</feature>
<sequence>MGLSTLCVALCCLCLVSTSAGQKPNKEENNPTGRCSGWEETLSTQLTAPSNFASFLKTNANNLPKLSSGCVMSFSQSANASAVADLMKVLNEAYDNLNPGTKQTVYLWIKRMYTQEDGPVIKNMAAKETDKKPVKPPGNITENDPDMKPDGKPGDKPGKDDMPGEGEGKSNWITVNVLKLLGRFLLQAPISAIKDIGENINSSLCSLYSSVTGPFDKFYDLNSAQANFLFQGLQKCNVNITDKNEIAKLGQMACFFATFAGKLDQSTINVLMMKLKNCSGDVKNVYQNLMKSRPAGSMNAEELKNVGDAVVGFSVNQLGNLSKEAIQESLDQLKKVKGWSQGQKKALLEKVPDAADNAEGLKKLGGLVSALDSKALGKLKGSDLLEAFKSQDVSQSADSMQPVQKKSIIRAILKDKSINEALKELPTALISEISSQTLRNATDGTLTLDFLDKSIPWNKGQALVIIKKILKNLKTPEDIKKLRDAVTGLTCSNIESMPVDNLRALAANEKMTRDQVRCAASAYFKALNKKLADLTADEITQIPPSFLLFIKSFDELMNITRPACSSVVSLLAQANPTLLPRSSARRQEILKFIKSCLKIDDTLTLNASQVHDLGLAVCYFDPKDFDNMGTDVFQKAIDKLKDCGKFEGKVKESLASKIIATYGNSSTWTPDVLNQLQSLLSLFNSTQLEKLQTNADIRVVLIYILSRVIKPEGFVAPDLDFTPKMDDVSKAFSKMILGNQAATPSSKRRKRAAVDCSGVIQPTTDEIQTLNAGCTAFSPAQLQCMSTDTFTNTLDILASVKGFSTEQLTALKEKALQVYSQKDLVKQISSLKGITLAFSQDEVNNYFATPDIDMLSAVGESKDWLSPAMQSKAKSIAENFLKIKPASSLTSSDLVGMRYFVCVLSAEQIENISNVEYSTAVSNIGKLQCPSDVLTALKNKAISTFGSPDTWSEDVAQDLGTIVARLNGSEISKLGEKVMPYLTPEAVSLIPPAVFKSLSAAQLRSLGTDNFAALSSDQRAQLDTVLLQALDVNPGAINLAYSAGHKISPAFAAIILTLTLLTMNHL</sequence>
<evidence type="ECO:0000256" key="7">
    <source>
        <dbReference type="SAM" id="MobiDB-lite"/>
    </source>
</evidence>
<accession>A0ABR0YJX7</accession>
<reference evidence="9 10" key="1">
    <citation type="submission" date="2021-05" db="EMBL/GenBank/DDBJ databases">
        <authorList>
            <person name="Zahm M."/>
            <person name="Klopp C."/>
            <person name="Cabau C."/>
            <person name="Kuhl H."/>
            <person name="Suciu R."/>
            <person name="Ciorpac M."/>
            <person name="Holostenco D."/>
            <person name="Gessner J."/>
            <person name="Wuertz S."/>
            <person name="Hohne C."/>
            <person name="Stock M."/>
            <person name="Gislard M."/>
            <person name="Lluch J."/>
            <person name="Milhes M."/>
            <person name="Lampietro C."/>
            <person name="Lopez Roques C."/>
            <person name="Donnadieu C."/>
            <person name="Du K."/>
            <person name="Schartl M."/>
            <person name="Guiguen Y."/>
        </authorList>
    </citation>
    <scope>NUCLEOTIDE SEQUENCE [LARGE SCALE GENOMIC DNA]</scope>
    <source>
        <strain evidence="9">Hh-F2</strain>
        <tissue evidence="9">Blood</tissue>
    </source>
</reference>
<gene>
    <name evidence="9" type="ORF">HHUSO_G27566</name>
</gene>
<comment type="similarity">
    <text evidence="2">Belongs to the mesothelin family.</text>
</comment>
<keyword evidence="4" id="KW-0130">Cell adhesion</keyword>
<dbReference type="Pfam" id="PF20080">
    <property type="entry name" value="ALTTAQ_rpt"/>
    <property type="match status" value="1"/>
</dbReference>
<dbReference type="Proteomes" id="UP001369086">
    <property type="component" value="Unassembled WGS sequence"/>
</dbReference>
<keyword evidence="6" id="KW-0325">Glycoprotein</keyword>
<dbReference type="InterPro" id="IPR045395">
    <property type="entry name" value="ALTTAQ_rpt"/>
</dbReference>
<dbReference type="EMBL" id="JAHFZB010000028">
    <property type="protein sequence ID" value="KAK6472931.1"/>
    <property type="molecule type" value="Genomic_DNA"/>
</dbReference>
<keyword evidence="10" id="KW-1185">Reference proteome</keyword>
<dbReference type="Pfam" id="PF06060">
    <property type="entry name" value="Mesothelin"/>
    <property type="match status" value="1"/>
</dbReference>
<evidence type="ECO:0000256" key="8">
    <source>
        <dbReference type="SAM" id="SignalP"/>
    </source>
</evidence>
<feature type="region of interest" description="Disordered" evidence="7">
    <location>
        <begin position="124"/>
        <end position="168"/>
    </location>
</feature>
<evidence type="ECO:0000256" key="1">
    <source>
        <dbReference type="ARBA" id="ARBA00004370"/>
    </source>
</evidence>
<dbReference type="PANTHER" id="PTHR23412:SF18">
    <property type="entry name" value="OTOANCORIN"/>
    <property type="match status" value="1"/>
</dbReference>
<evidence type="ECO:0000256" key="6">
    <source>
        <dbReference type="ARBA" id="ARBA00023180"/>
    </source>
</evidence>
<comment type="subcellular location">
    <subcellularLocation>
        <location evidence="1">Membrane</location>
    </subcellularLocation>
</comment>
<comment type="caution">
    <text evidence="9">The sequence shown here is derived from an EMBL/GenBank/DDBJ whole genome shotgun (WGS) entry which is preliminary data.</text>
</comment>
<name>A0ABR0YJX7_HUSHU</name>